<comment type="function">
    <text evidence="1">Needed for flagellar regrowth and assembly.</text>
</comment>
<feature type="domain" description="Flagellar assembly protein FliH/Type III secretion system HrpE" evidence="9">
    <location>
        <begin position="104"/>
        <end position="231"/>
    </location>
</feature>
<reference evidence="10" key="1">
    <citation type="journal article" date="2023" name="Int. J. Syst. Evol. Microbiol.">
        <title>Mesoterricola silvestris gen. nov., sp. nov., Mesoterricola sediminis sp. nov., Geothrix oryzae sp. nov., Geothrix edaphica sp. nov., Geothrix rubra sp. nov., and Geothrix limicola sp. nov., six novel members of Acidobacteriota isolated from soils.</title>
        <authorList>
            <person name="Itoh H."/>
            <person name="Sugisawa Y."/>
            <person name="Mise K."/>
            <person name="Xu Z."/>
            <person name="Kuniyasu M."/>
            <person name="Ushijima N."/>
            <person name="Kawano K."/>
            <person name="Kobayashi E."/>
            <person name="Shiratori Y."/>
            <person name="Masuda Y."/>
            <person name="Senoo K."/>
        </authorList>
    </citation>
    <scope>NUCLEOTIDE SEQUENCE</scope>
    <source>
        <strain evidence="10">W786</strain>
    </source>
</reference>
<evidence type="ECO:0000256" key="7">
    <source>
        <dbReference type="ARBA" id="ARBA00023225"/>
    </source>
</evidence>
<dbReference type="GO" id="GO:0044781">
    <property type="term" value="P:bacterial-type flagellum organization"/>
    <property type="evidence" value="ECO:0007669"/>
    <property type="project" value="UniProtKB-KW"/>
</dbReference>
<dbReference type="AlphaFoldDB" id="A0AA48GQN4"/>
<dbReference type="GO" id="GO:0015031">
    <property type="term" value="P:protein transport"/>
    <property type="evidence" value="ECO:0007669"/>
    <property type="project" value="UniProtKB-KW"/>
</dbReference>
<evidence type="ECO:0000256" key="2">
    <source>
        <dbReference type="ARBA" id="ARBA00006602"/>
    </source>
</evidence>
<keyword evidence="11" id="KW-1185">Reference proteome</keyword>
<keyword evidence="6" id="KW-0653">Protein transport</keyword>
<organism evidence="10 11">
    <name type="scientific">Mesoterricola sediminis</name>
    <dbReference type="NCBI Taxonomy" id="2927980"/>
    <lineage>
        <taxon>Bacteria</taxon>
        <taxon>Pseudomonadati</taxon>
        <taxon>Acidobacteriota</taxon>
        <taxon>Holophagae</taxon>
        <taxon>Holophagales</taxon>
        <taxon>Holophagaceae</taxon>
        <taxon>Mesoterricola</taxon>
    </lineage>
</organism>
<evidence type="ECO:0000256" key="4">
    <source>
        <dbReference type="ARBA" id="ARBA00022448"/>
    </source>
</evidence>
<dbReference type="KEGG" id="msea:METESE_24440"/>
<name>A0AA48GQN4_9BACT</name>
<evidence type="ECO:0000313" key="11">
    <source>
        <dbReference type="Proteomes" id="UP001228113"/>
    </source>
</evidence>
<dbReference type="InterPro" id="IPR051472">
    <property type="entry name" value="T3SS_Stator/FliH"/>
</dbReference>
<comment type="similarity">
    <text evidence="2">Belongs to the FliH family.</text>
</comment>
<dbReference type="PANTHER" id="PTHR34982:SF1">
    <property type="entry name" value="FLAGELLAR ASSEMBLY PROTEIN FLIH"/>
    <property type="match status" value="1"/>
</dbReference>
<dbReference type="InterPro" id="IPR018035">
    <property type="entry name" value="Flagellar_FliH/T3SS_HrpE"/>
</dbReference>
<keyword evidence="4" id="KW-0813">Transport</keyword>
<sequence length="248" mass="27170">MSVERFIPARRVDLEAIEAFPYFAAQAPPPLEDEDEAGDDTPLSATFTTPEEDARRLASVDQIIYEKLQQAERDAQDVARKAYEQGFAAGETEGRAFGESQYRAQIQRLDKALGELSASLSLHGKAAQDELLGLALAFGEYLAGREIQQGIQTLRPLLERVLEAHPFPASPDDPEGRPGITVLIHPRDLEEIGGSAAAPAGVTLREDEGLTRGSLRVESASGVLDATVERRRGHLLELIQRIREQEGY</sequence>
<evidence type="ECO:0000256" key="3">
    <source>
        <dbReference type="ARBA" id="ARBA00016507"/>
    </source>
</evidence>
<dbReference type="GO" id="GO:0005829">
    <property type="term" value="C:cytosol"/>
    <property type="evidence" value="ECO:0007669"/>
    <property type="project" value="TreeGrafter"/>
</dbReference>
<feature type="region of interest" description="Disordered" evidence="8">
    <location>
        <begin position="26"/>
        <end position="47"/>
    </location>
</feature>
<keyword evidence="5" id="KW-1005">Bacterial flagellum biogenesis</keyword>
<keyword evidence="7" id="KW-1006">Bacterial flagellum protein export</keyword>
<dbReference type="PANTHER" id="PTHR34982">
    <property type="entry name" value="YOP PROTEINS TRANSLOCATION PROTEIN L"/>
    <property type="match status" value="1"/>
</dbReference>
<dbReference type="Pfam" id="PF02108">
    <property type="entry name" value="FliH"/>
    <property type="match status" value="1"/>
</dbReference>
<evidence type="ECO:0000256" key="1">
    <source>
        <dbReference type="ARBA" id="ARBA00003041"/>
    </source>
</evidence>
<evidence type="ECO:0000256" key="6">
    <source>
        <dbReference type="ARBA" id="ARBA00022927"/>
    </source>
</evidence>
<gene>
    <name evidence="10" type="ORF">METESE_24440</name>
</gene>
<proteinExistence type="inferred from homology"/>
<evidence type="ECO:0000313" key="10">
    <source>
        <dbReference type="EMBL" id="BDU77486.1"/>
    </source>
</evidence>
<evidence type="ECO:0000259" key="9">
    <source>
        <dbReference type="Pfam" id="PF02108"/>
    </source>
</evidence>
<evidence type="ECO:0000256" key="8">
    <source>
        <dbReference type="SAM" id="MobiDB-lite"/>
    </source>
</evidence>
<dbReference type="EMBL" id="AP027081">
    <property type="protein sequence ID" value="BDU77486.1"/>
    <property type="molecule type" value="Genomic_DNA"/>
</dbReference>
<dbReference type="Proteomes" id="UP001228113">
    <property type="component" value="Chromosome"/>
</dbReference>
<evidence type="ECO:0000256" key="5">
    <source>
        <dbReference type="ARBA" id="ARBA00022795"/>
    </source>
</evidence>
<accession>A0AA48GQN4</accession>
<dbReference type="RefSeq" id="WP_316410303.1">
    <property type="nucleotide sequence ID" value="NZ_AP027081.1"/>
</dbReference>
<protein>
    <recommendedName>
        <fullName evidence="3">Flagellar assembly protein FliH</fullName>
    </recommendedName>
</protein>